<dbReference type="OrthoDB" id="8036689at2759"/>
<dbReference type="GeneID" id="111112361"/>
<dbReference type="RefSeq" id="XP_022305522.1">
    <property type="nucleotide sequence ID" value="XM_022449814.1"/>
</dbReference>
<dbReference type="PANTHER" id="PTHR47331:SF6">
    <property type="entry name" value="DOUBLECORTIN DOMAIN-CONTAINING PROTEIN"/>
    <property type="match status" value="1"/>
</dbReference>
<keyword evidence="2" id="KW-1185">Reference proteome</keyword>
<feature type="region of interest" description="Disordered" evidence="1">
    <location>
        <begin position="71"/>
        <end position="94"/>
    </location>
</feature>
<accession>A0A8B8BQB1</accession>
<name>A0A8B8BQB1_CRAVI</name>
<sequence length="639" mass="74903">MSDAEDKPTRVRTLTEKGNDLFYRNLESYVKDIDKSWKRIAEWYLVNNARRFYTYVSNRLEKVRITTSPEQWSHVPSEYNSADEATRSSSNRTLADSTWLKGPTRWFHKCSESEDTTDSMLANEDEVKKKMHSLLQLQRSARNHTNVEKIHQDVLNGVVELKIHLDNLRVKAIMIDVDTKHEEHIRWVQRQGIIQDTQECAKLLLEMHKEALDRPIIRFRQKNDIYPLTLEMGRYVCKSWFSAEEVKLGVTMPIPKTECFLKLPPTPAKGKIAISYKVHLTDDYGIKRYQEENPHDYASINVTAGMQTSVNGKIKRGTLEISHEGETNDSLYILLTTDRGFETWKRAEIKPTMSGNNRVSFNVPLEKDSIYYIAEDTKTKHVHPDESNSQTNRVSIFDRIQDCVLTFLGLKSRCRLLTLYKIPEEDKSVIDLKVYCIESKKFALNTTAAHVLKNRWMQIQDGDESSDFMISSGNKITFSFSGNLNKINALPMPTLTFLKKGTCFAEMQLQFRKGSDMKGWVMMFHQNNLLDLKQMIWKSLSENYKGKRQSLRDQRQREWKKSNRKVRTDRIHVLNKVFMYLSDEEKDRMKEILNWTTTREDQKFQERLAVQLKSQDEPIKFIAKLLKDIHREDLCYHLL</sequence>
<dbReference type="KEGG" id="cvn:111112361"/>
<proteinExistence type="predicted"/>
<organism evidence="2 3">
    <name type="scientific">Crassostrea virginica</name>
    <name type="common">Eastern oyster</name>
    <dbReference type="NCBI Taxonomy" id="6565"/>
    <lineage>
        <taxon>Eukaryota</taxon>
        <taxon>Metazoa</taxon>
        <taxon>Spiralia</taxon>
        <taxon>Lophotrochozoa</taxon>
        <taxon>Mollusca</taxon>
        <taxon>Bivalvia</taxon>
        <taxon>Autobranchia</taxon>
        <taxon>Pteriomorphia</taxon>
        <taxon>Ostreida</taxon>
        <taxon>Ostreoidea</taxon>
        <taxon>Ostreidae</taxon>
        <taxon>Crassostrea</taxon>
    </lineage>
</organism>
<reference evidence="3" key="1">
    <citation type="submission" date="2025-08" db="UniProtKB">
        <authorList>
            <consortium name="RefSeq"/>
        </authorList>
    </citation>
    <scope>IDENTIFICATION</scope>
    <source>
        <tissue evidence="3">Whole sample</tissue>
    </source>
</reference>
<dbReference type="Proteomes" id="UP000694844">
    <property type="component" value="Chromosome 9"/>
</dbReference>
<dbReference type="AlphaFoldDB" id="A0A8B8BQB1"/>
<gene>
    <name evidence="3" type="primary">LOC111112361</name>
</gene>
<evidence type="ECO:0000256" key="1">
    <source>
        <dbReference type="SAM" id="MobiDB-lite"/>
    </source>
</evidence>
<protein>
    <submittedName>
        <fullName evidence="3">Uncharacterized protein LOC111112361</fullName>
    </submittedName>
</protein>
<evidence type="ECO:0000313" key="3">
    <source>
        <dbReference type="RefSeq" id="XP_022305522.1"/>
    </source>
</evidence>
<dbReference type="PANTHER" id="PTHR47331">
    <property type="entry name" value="PHD-TYPE DOMAIN-CONTAINING PROTEIN"/>
    <property type="match status" value="1"/>
</dbReference>
<evidence type="ECO:0000313" key="2">
    <source>
        <dbReference type="Proteomes" id="UP000694844"/>
    </source>
</evidence>